<dbReference type="SMART" id="SM00181">
    <property type="entry name" value="EGF"/>
    <property type="match status" value="18"/>
</dbReference>
<dbReference type="InterPro" id="IPR048407">
    <property type="entry name" value="Dumpy_DPY"/>
</dbReference>
<dbReference type="Proteomes" id="UP001152888">
    <property type="component" value="Unassembled WGS sequence"/>
</dbReference>
<dbReference type="SMART" id="SM00286">
    <property type="entry name" value="PTI"/>
    <property type="match status" value="10"/>
</dbReference>
<sequence length="1231" mass="132330">MDADCPSKKACFGGVCKNPCVETKPCGRNAECIVVDSLPLRTMSCMCLPGYIGDADTECRRAPHEEPGCKSNSDCGSTETCLNRLCINPCVIGHPCDTSALCTPQNHKAACRCPPGLVGDPFVRCYEQPKTKPECTSDSECSNDKSCINQRCQNPCALSNPCGTNAECRTSFHRPTCLCPSGWVGNPQVICYKPECKSDSDCPYDKSCINENCLNPCTRQSCGRGAECVVRNHHAQCQCPAGTQGDALLSCITGICHYNEDCADHEACDRLNRVCRPVCDTDTCANTAQCVGRNHQPICECPPGTRGNPYVECGVEKVVPQCITDSECPSRLACINEHCINPCTADNMCSPDQTCSVLDTTPLRTIMCQCPPDTLVDVSGRCVPIVVVKPQCQIDSDCSDREKCVRGSCVEACRVDRCGVNALCNSFHHQAVCTCAAGYTGNPHIECANIPKTPVVITPPECYTDSDCGYDRTCHNEMCVNPCVLEKSCGVGAFCSANDHRAVCRCPPGFEGDARVECVAPVGVTVGCTSNSECPKSESCINRICVSPCNCGSNADCRVVNHYPTCFCRPGYSGNPQIGCVKLGCQSDNECDSDKQCYNGQCLNPCILGDPCAMNAECYGQNHRAACRCPPGLEGNPFERCERVECHTDSECPNNRACIQQRCVDPCSSIANPACARNAICYAQNHAAGCICPPHLPEGNPISFCTAPSREAGRPQCEHDGECPSKLACIQNQCVNPCEKLSPCHHSAHCTVEDTLPVRTMICTCPEGWVPNENGECHAVIVPIPPGCTSDNDCPGAEACINRLCRNPCDCGTDAECFVNNHRAICSCKKGYEGNPNIACQAVGCRIDSECGSGRACINGNCINPCLVKDPCGVNAECFVHQHHAECRCTSGYRGNPFDRCIVVGCYANSDCPGDRQCINAQCINPCVYDNPCSPRAECQVQNHLAMCRCPIGYIGNPYVDCKPEPQPECREDSECPARLACLNNKCQDPCAVLEPCQRPAECQVIGSVPVRTMVCICPPGYISSGSGTCTPEPAVKEIGACISDSDCPSEKACFNSICKNPCNCGPNAECRVKNHKPICTCRQGFDGNPELECHRVGCRTDDDCTNTHTCINRQCVPACESAYCGNKAICHAYNHRAVCECPPGLAGNPQVNCIQVGCRTDSECPSNRACINTKCENPCEAANPCDAPAECKIYNHVVECICPPAMVEEDAYEKKLNAGRIQSVPAILLA</sequence>
<dbReference type="PANTHER" id="PTHR22963">
    <property type="entry name" value="ENDOGLIN-RELATED"/>
    <property type="match status" value="1"/>
</dbReference>
<feature type="domain" description="EGF-like" evidence="2">
    <location>
        <begin position="214"/>
        <end position="252"/>
    </location>
</feature>
<feature type="domain" description="EGF-like" evidence="2">
    <location>
        <begin position="153"/>
        <end position="188"/>
    </location>
</feature>
<reference evidence="3" key="1">
    <citation type="submission" date="2022-03" db="EMBL/GenBank/DDBJ databases">
        <authorList>
            <person name="Sayadi A."/>
        </authorList>
    </citation>
    <scope>NUCLEOTIDE SEQUENCE</scope>
</reference>
<gene>
    <name evidence="3" type="ORF">ACAOBT_LOCUS27094</name>
</gene>
<dbReference type="PROSITE" id="PS50026">
    <property type="entry name" value="EGF_3"/>
    <property type="match status" value="5"/>
</dbReference>
<comment type="caution">
    <text evidence="3">The sequence shown here is derived from an EMBL/GenBank/DDBJ whole genome shotgun (WGS) entry which is preliminary data.</text>
</comment>
<dbReference type="SUPFAM" id="SSF90148">
    <property type="entry name" value="DPY module"/>
    <property type="match status" value="2"/>
</dbReference>
<feature type="domain" description="EGF-like" evidence="2">
    <location>
        <begin position="603"/>
        <end position="642"/>
    </location>
</feature>
<organism evidence="3 4">
    <name type="scientific">Acanthoscelides obtectus</name>
    <name type="common">Bean weevil</name>
    <name type="synonym">Bruchus obtectus</name>
    <dbReference type="NCBI Taxonomy" id="200917"/>
    <lineage>
        <taxon>Eukaryota</taxon>
        <taxon>Metazoa</taxon>
        <taxon>Ecdysozoa</taxon>
        <taxon>Arthropoda</taxon>
        <taxon>Hexapoda</taxon>
        <taxon>Insecta</taxon>
        <taxon>Pterygota</taxon>
        <taxon>Neoptera</taxon>
        <taxon>Endopterygota</taxon>
        <taxon>Coleoptera</taxon>
        <taxon>Polyphaga</taxon>
        <taxon>Cucujiformia</taxon>
        <taxon>Chrysomeloidea</taxon>
        <taxon>Chrysomelidae</taxon>
        <taxon>Bruchinae</taxon>
        <taxon>Bruchini</taxon>
        <taxon>Acanthoscelides</taxon>
    </lineage>
</organism>
<feature type="domain" description="EGF-like" evidence="2">
    <location>
        <begin position="924"/>
        <end position="963"/>
    </location>
</feature>
<keyword evidence="4" id="KW-1185">Reference proteome</keyword>
<dbReference type="EMBL" id="CAKOFQ010007522">
    <property type="protein sequence ID" value="CAH2002981.1"/>
    <property type="molecule type" value="Genomic_DNA"/>
</dbReference>
<dbReference type="PROSITE" id="PS01186">
    <property type="entry name" value="EGF_2"/>
    <property type="match status" value="7"/>
</dbReference>
<proteinExistence type="predicted"/>
<dbReference type="InterPro" id="IPR000742">
    <property type="entry name" value="EGF"/>
</dbReference>
<evidence type="ECO:0000313" key="4">
    <source>
        <dbReference type="Proteomes" id="UP001152888"/>
    </source>
</evidence>
<feature type="domain" description="EGF-like" evidence="2">
    <location>
        <begin position="863"/>
        <end position="902"/>
    </location>
</feature>
<dbReference type="PANTHER" id="PTHR22963:SF38">
    <property type="entry name" value="LP13770P"/>
    <property type="match status" value="1"/>
</dbReference>
<comment type="caution">
    <text evidence="1">Lacks conserved residue(s) required for the propagation of feature annotation.</text>
</comment>
<dbReference type="AlphaFoldDB" id="A0A9P0LZP0"/>
<name>A0A9P0LZP0_ACAOB</name>
<accession>A0A9P0LZP0</accession>
<dbReference type="OrthoDB" id="4405280at2759"/>
<evidence type="ECO:0000256" key="1">
    <source>
        <dbReference type="PROSITE-ProRule" id="PRU00076"/>
    </source>
</evidence>
<evidence type="ECO:0000313" key="3">
    <source>
        <dbReference type="EMBL" id="CAH2002981.1"/>
    </source>
</evidence>
<protein>
    <recommendedName>
        <fullName evidence="2">EGF-like domain-containing protein</fullName>
    </recommendedName>
</protein>
<dbReference type="Pfam" id="PF21164">
    <property type="entry name" value="Dumpy_DPY"/>
    <property type="match status" value="4"/>
</dbReference>
<keyword evidence="1" id="KW-0245">EGF-like domain</keyword>
<evidence type="ECO:0000259" key="2">
    <source>
        <dbReference type="PROSITE" id="PS50026"/>
    </source>
</evidence>